<dbReference type="InterPro" id="IPR036942">
    <property type="entry name" value="Beta-barrel_TonB_sf"/>
</dbReference>
<accession>A0A6P1NW60</accession>
<dbReference type="AlphaFoldDB" id="A0A6P1NW60"/>
<evidence type="ECO:0000259" key="15">
    <source>
        <dbReference type="Pfam" id="PF00593"/>
    </source>
</evidence>
<evidence type="ECO:0000256" key="10">
    <source>
        <dbReference type="ARBA" id="ARBA00023136"/>
    </source>
</evidence>
<dbReference type="PANTHER" id="PTHR32552">
    <property type="entry name" value="FERRICHROME IRON RECEPTOR-RELATED"/>
    <property type="match status" value="1"/>
</dbReference>
<evidence type="ECO:0000256" key="4">
    <source>
        <dbReference type="ARBA" id="ARBA00022496"/>
    </source>
</evidence>
<evidence type="ECO:0000256" key="8">
    <source>
        <dbReference type="ARBA" id="ARBA00023065"/>
    </source>
</evidence>
<dbReference type="SUPFAM" id="SSF56935">
    <property type="entry name" value="Porins"/>
    <property type="match status" value="1"/>
</dbReference>
<dbReference type="InterPro" id="IPR039426">
    <property type="entry name" value="TonB-dep_rcpt-like"/>
</dbReference>
<dbReference type="SUPFAM" id="SSF49464">
    <property type="entry name" value="Carboxypeptidase regulatory domain-like"/>
    <property type="match status" value="1"/>
</dbReference>
<evidence type="ECO:0000313" key="18">
    <source>
        <dbReference type="Proteomes" id="UP000464214"/>
    </source>
</evidence>
<name>A0A6P1NW60_9BACT</name>
<dbReference type="Gene3D" id="2.40.170.20">
    <property type="entry name" value="TonB-dependent receptor, beta-barrel domain"/>
    <property type="match status" value="1"/>
</dbReference>
<evidence type="ECO:0000256" key="5">
    <source>
        <dbReference type="ARBA" id="ARBA00022692"/>
    </source>
</evidence>
<dbReference type="Pfam" id="PF07715">
    <property type="entry name" value="Plug"/>
    <property type="match status" value="1"/>
</dbReference>
<evidence type="ECO:0000256" key="2">
    <source>
        <dbReference type="ARBA" id="ARBA00022448"/>
    </source>
</evidence>
<keyword evidence="8" id="KW-0406">Ion transport</keyword>
<dbReference type="Gene3D" id="2.170.130.10">
    <property type="entry name" value="TonB-dependent receptor, plug domain"/>
    <property type="match status" value="1"/>
</dbReference>
<keyword evidence="11 12" id="KW-0998">Cell outer membrane</keyword>
<dbReference type="Pfam" id="PF00593">
    <property type="entry name" value="TonB_dep_Rec_b-barrel"/>
    <property type="match status" value="1"/>
</dbReference>
<keyword evidence="4" id="KW-0410">Iron transport</keyword>
<protein>
    <submittedName>
        <fullName evidence="17">TonB-dependent receptor</fullName>
    </submittedName>
</protein>
<evidence type="ECO:0000256" key="1">
    <source>
        <dbReference type="ARBA" id="ARBA00004571"/>
    </source>
</evidence>
<dbReference type="EMBL" id="CP047897">
    <property type="protein sequence ID" value="QHL86564.1"/>
    <property type="molecule type" value="Genomic_DNA"/>
</dbReference>
<dbReference type="InterPro" id="IPR008969">
    <property type="entry name" value="CarboxyPept-like_regulatory"/>
</dbReference>
<reference evidence="17 18" key="1">
    <citation type="submission" date="2020-01" db="EMBL/GenBank/DDBJ databases">
        <authorList>
            <person name="Kim M."/>
        </authorList>
    </citation>
    <scope>NUCLEOTIDE SEQUENCE [LARGE SCALE GENOMIC DNA]</scope>
    <source>
        <strain evidence="17 18">BT10</strain>
    </source>
</reference>
<dbReference type="PANTHER" id="PTHR32552:SF89">
    <property type="entry name" value="CATECHOLATE SIDEROPHORE RECEPTOR FIU"/>
    <property type="match status" value="1"/>
</dbReference>
<proteinExistence type="inferred from homology"/>
<dbReference type="Proteomes" id="UP000464214">
    <property type="component" value="Chromosome"/>
</dbReference>
<evidence type="ECO:0000256" key="7">
    <source>
        <dbReference type="ARBA" id="ARBA00023004"/>
    </source>
</evidence>
<keyword evidence="5 12" id="KW-0812">Transmembrane</keyword>
<comment type="similarity">
    <text evidence="12 13">Belongs to the TonB-dependent receptor family.</text>
</comment>
<feature type="domain" description="TonB-dependent receptor plug" evidence="16">
    <location>
        <begin position="113"/>
        <end position="219"/>
    </location>
</feature>
<sequence length="765" mass="85056">MKNIYACLMMFMMLAPFAQAQQTVKGKVVDAFTKEALIGASVQVPNSTNGTMTAADGSFSLSAHAEKIMVSYLGYVPQEVTIQPGFLLVQLSPSSNQLNQVIVSASREVQARTEAPIAISALTTQVLQETKAATLDQVMNKVGGVYMVNLGNEQHTMAIRQPIGYKSLFLYLEDGIPIRVSGDFNHNALIEINQAALKSIEIIKGPASSLYGSEAIGGAVNFITQAPTSVATAMVQLESSNQGYRRTDFSASQTIGKLGVYAGGYFATQHHGPISHSDFNKLAFTFRADYQLSERSKLTTSATLVDYKTDQTGGLDSTRFYTQEYSSLHTFTYRQVKALRVRTSFEHTWDSTNHTQATVYIRKNAIGQNPFYAISNLKGNPTKAKGEINEDAFHGYGLVAQHKKNFSFLRAQLLAGLSLDYSPATYTALFLDIDRDAAGRYVSYTQKDSLLTHYAVNLLNTAAYAQAQITPMERLNVMAALRYDRLDYAFDNYLAPSAFTGAPDEKNGFRQFSPKIGLTYDLGTSKGVYTNYSLGFAPPQISELYRGVKVPTLQPAQYHSYEVGGWMSFLQHKAYLDLSLYQMEGAQEIISVRLEDGTYQNQNAGQTRHQGVEYTLHYEPTSALAFRWSGTNARHWFVQYQEKGKDLAGNEMATAPRFLTNAEVTYRPNYVKGLRLSLEWQHVGKYYMDPANSEYYCGYNLLSARVGYTLHGFETWVNVLNMANALYATTVDKYAYGKSYRQGIPRTVHLGIGYQFTAKGEKTQP</sequence>
<feature type="signal peptide" evidence="14">
    <location>
        <begin position="1"/>
        <end position="20"/>
    </location>
</feature>
<feature type="chain" id="PRO_5026940998" evidence="14">
    <location>
        <begin position="21"/>
        <end position="765"/>
    </location>
</feature>
<gene>
    <name evidence="17" type="ORF">GU926_03555</name>
</gene>
<dbReference type="InterPro" id="IPR000531">
    <property type="entry name" value="Beta-barrel_TonB"/>
</dbReference>
<evidence type="ECO:0000313" key="17">
    <source>
        <dbReference type="EMBL" id="QHL86564.1"/>
    </source>
</evidence>
<dbReference type="GO" id="GO:0015344">
    <property type="term" value="F:siderophore uptake transmembrane transporter activity"/>
    <property type="evidence" value="ECO:0007669"/>
    <property type="project" value="TreeGrafter"/>
</dbReference>
<keyword evidence="17" id="KW-0675">Receptor</keyword>
<dbReference type="InterPro" id="IPR037066">
    <property type="entry name" value="Plug_dom_sf"/>
</dbReference>
<evidence type="ECO:0000259" key="16">
    <source>
        <dbReference type="Pfam" id="PF07715"/>
    </source>
</evidence>
<evidence type="ECO:0000256" key="11">
    <source>
        <dbReference type="ARBA" id="ARBA00023237"/>
    </source>
</evidence>
<keyword evidence="9 13" id="KW-0798">TonB box</keyword>
<evidence type="ECO:0000256" key="9">
    <source>
        <dbReference type="ARBA" id="ARBA00023077"/>
    </source>
</evidence>
<keyword evidence="10 12" id="KW-0472">Membrane</keyword>
<keyword evidence="7" id="KW-0408">Iron</keyword>
<feature type="domain" description="TonB-dependent receptor-like beta-barrel" evidence="15">
    <location>
        <begin position="290"/>
        <end position="721"/>
    </location>
</feature>
<evidence type="ECO:0000256" key="13">
    <source>
        <dbReference type="RuleBase" id="RU003357"/>
    </source>
</evidence>
<keyword evidence="3 12" id="KW-1134">Transmembrane beta strand</keyword>
<comment type="subcellular location">
    <subcellularLocation>
        <location evidence="1 12">Cell outer membrane</location>
        <topology evidence="1 12">Multi-pass membrane protein</topology>
    </subcellularLocation>
</comment>
<keyword evidence="6 14" id="KW-0732">Signal</keyword>
<dbReference type="GO" id="GO:0009279">
    <property type="term" value="C:cell outer membrane"/>
    <property type="evidence" value="ECO:0007669"/>
    <property type="project" value="UniProtKB-SubCell"/>
</dbReference>
<keyword evidence="18" id="KW-1185">Reference proteome</keyword>
<dbReference type="InterPro" id="IPR012910">
    <property type="entry name" value="Plug_dom"/>
</dbReference>
<evidence type="ECO:0000256" key="6">
    <source>
        <dbReference type="ARBA" id="ARBA00022729"/>
    </source>
</evidence>
<evidence type="ECO:0000256" key="12">
    <source>
        <dbReference type="PROSITE-ProRule" id="PRU01360"/>
    </source>
</evidence>
<organism evidence="17 18">
    <name type="scientific">Nibribacter ruber</name>
    <dbReference type="NCBI Taxonomy" id="2698458"/>
    <lineage>
        <taxon>Bacteria</taxon>
        <taxon>Pseudomonadati</taxon>
        <taxon>Bacteroidota</taxon>
        <taxon>Cytophagia</taxon>
        <taxon>Cytophagales</taxon>
        <taxon>Hymenobacteraceae</taxon>
        <taxon>Nibribacter</taxon>
    </lineage>
</organism>
<evidence type="ECO:0000256" key="3">
    <source>
        <dbReference type="ARBA" id="ARBA00022452"/>
    </source>
</evidence>
<keyword evidence="2 12" id="KW-0813">Transport</keyword>
<dbReference type="PROSITE" id="PS52016">
    <property type="entry name" value="TONB_DEPENDENT_REC_3"/>
    <property type="match status" value="1"/>
</dbReference>
<evidence type="ECO:0000256" key="14">
    <source>
        <dbReference type="SAM" id="SignalP"/>
    </source>
</evidence>
<dbReference type="Pfam" id="PF13715">
    <property type="entry name" value="CarbopepD_reg_2"/>
    <property type="match status" value="1"/>
</dbReference>
<dbReference type="Gene3D" id="2.60.40.1120">
    <property type="entry name" value="Carboxypeptidase-like, regulatory domain"/>
    <property type="match status" value="1"/>
</dbReference>
<dbReference type="KEGG" id="nib:GU926_03555"/>
<dbReference type="RefSeq" id="WP_160689080.1">
    <property type="nucleotide sequence ID" value="NZ_CP047897.1"/>
</dbReference>